<organism evidence="2 3">
    <name type="scientific">Psychromarinibacter halotolerans</name>
    <dbReference type="NCBI Taxonomy" id="1775175"/>
    <lineage>
        <taxon>Bacteria</taxon>
        <taxon>Pseudomonadati</taxon>
        <taxon>Pseudomonadota</taxon>
        <taxon>Alphaproteobacteria</taxon>
        <taxon>Rhodobacterales</taxon>
        <taxon>Paracoccaceae</taxon>
        <taxon>Psychromarinibacter</taxon>
    </lineage>
</organism>
<dbReference type="RefSeq" id="WP_275633932.1">
    <property type="nucleotide sequence ID" value="NZ_JARGYD010000007.1"/>
</dbReference>
<feature type="chain" id="PRO_5046279802" evidence="1">
    <location>
        <begin position="23"/>
        <end position="92"/>
    </location>
</feature>
<comment type="caution">
    <text evidence="2">The sequence shown here is derived from an EMBL/GenBank/DDBJ whole genome shotgun (WGS) entry which is preliminary data.</text>
</comment>
<evidence type="ECO:0000256" key="1">
    <source>
        <dbReference type="SAM" id="SignalP"/>
    </source>
</evidence>
<accession>A0ABV7GP26</accession>
<protein>
    <submittedName>
        <fullName evidence="2">Uncharacterized protein</fullName>
    </submittedName>
</protein>
<gene>
    <name evidence="2" type="ORF">ACFOGP_06870</name>
</gene>
<dbReference type="Proteomes" id="UP001595632">
    <property type="component" value="Unassembled WGS sequence"/>
</dbReference>
<evidence type="ECO:0000313" key="2">
    <source>
        <dbReference type="EMBL" id="MFC3142423.1"/>
    </source>
</evidence>
<sequence>MKRPLLAVLAAAAVGLAAPAHADYDAARAQLINSVERELPRYARDVDLSQLSNAKLAEIKAAIHGPGSESDKRMKVRSILGGRFSLRGLLFN</sequence>
<name>A0ABV7GP26_9RHOB</name>
<reference evidence="3" key="1">
    <citation type="journal article" date="2019" name="Int. J. Syst. Evol. Microbiol.">
        <title>The Global Catalogue of Microorganisms (GCM) 10K type strain sequencing project: providing services to taxonomists for standard genome sequencing and annotation.</title>
        <authorList>
            <consortium name="The Broad Institute Genomics Platform"/>
            <consortium name="The Broad Institute Genome Sequencing Center for Infectious Disease"/>
            <person name="Wu L."/>
            <person name="Ma J."/>
        </authorList>
    </citation>
    <scope>NUCLEOTIDE SEQUENCE [LARGE SCALE GENOMIC DNA]</scope>
    <source>
        <strain evidence="3">KCTC 52366</strain>
    </source>
</reference>
<feature type="signal peptide" evidence="1">
    <location>
        <begin position="1"/>
        <end position="22"/>
    </location>
</feature>
<keyword evidence="1" id="KW-0732">Signal</keyword>
<evidence type="ECO:0000313" key="3">
    <source>
        <dbReference type="Proteomes" id="UP001595632"/>
    </source>
</evidence>
<keyword evidence="3" id="KW-1185">Reference proteome</keyword>
<dbReference type="EMBL" id="JBHRTB010000010">
    <property type="protein sequence ID" value="MFC3142423.1"/>
    <property type="molecule type" value="Genomic_DNA"/>
</dbReference>
<proteinExistence type="predicted"/>